<reference evidence="2 3" key="1">
    <citation type="journal article" date="2019" name="Int. J. Syst. Evol. Microbiol.">
        <title>The Global Catalogue of Microorganisms (GCM) 10K type strain sequencing project: providing services to taxonomists for standard genome sequencing and annotation.</title>
        <authorList>
            <consortium name="The Broad Institute Genomics Platform"/>
            <consortium name="The Broad Institute Genome Sequencing Center for Infectious Disease"/>
            <person name="Wu L."/>
            <person name="Ma J."/>
        </authorList>
    </citation>
    <scope>NUCLEOTIDE SEQUENCE [LARGE SCALE GENOMIC DNA]</scope>
    <source>
        <strain evidence="2 3">IBRC-M 10256</strain>
    </source>
</reference>
<dbReference type="Proteomes" id="UP001595846">
    <property type="component" value="Unassembled WGS sequence"/>
</dbReference>
<evidence type="ECO:0000256" key="1">
    <source>
        <dbReference type="SAM" id="Phobius"/>
    </source>
</evidence>
<name>A0ABD5NIQ6_9EURY</name>
<keyword evidence="1" id="KW-1133">Transmembrane helix</keyword>
<feature type="transmembrane region" description="Helical" evidence="1">
    <location>
        <begin position="34"/>
        <end position="54"/>
    </location>
</feature>
<dbReference type="RefSeq" id="WP_256532151.1">
    <property type="nucleotide sequence ID" value="NZ_CP101824.1"/>
</dbReference>
<dbReference type="AlphaFoldDB" id="A0ABD5NIQ6"/>
<sequence length="97" mass="9955">MSVDDLDVSDETADLYTVVYAATKDAITDAIYDVLLLAIGFVFLGAGARAFLAVGFDATNAVPNALGGLVAVLVGGVLVAAAFDVLPRRPNAGTVRR</sequence>
<dbReference type="GeneID" id="73904927"/>
<proteinExistence type="predicted"/>
<keyword evidence="3" id="KW-1185">Reference proteome</keyword>
<evidence type="ECO:0000313" key="2">
    <source>
        <dbReference type="EMBL" id="MFC3956911.1"/>
    </source>
</evidence>
<comment type="caution">
    <text evidence="2">The sequence shown here is derived from an EMBL/GenBank/DDBJ whole genome shotgun (WGS) entry which is preliminary data.</text>
</comment>
<gene>
    <name evidence="2" type="ORF">ACFOUR_00800</name>
</gene>
<dbReference type="EMBL" id="JBHSAQ010000001">
    <property type="protein sequence ID" value="MFC3956911.1"/>
    <property type="molecule type" value="Genomic_DNA"/>
</dbReference>
<evidence type="ECO:0000313" key="3">
    <source>
        <dbReference type="Proteomes" id="UP001595846"/>
    </source>
</evidence>
<keyword evidence="1" id="KW-0472">Membrane</keyword>
<keyword evidence="1" id="KW-0812">Transmembrane</keyword>
<feature type="transmembrane region" description="Helical" evidence="1">
    <location>
        <begin position="66"/>
        <end position="87"/>
    </location>
</feature>
<accession>A0ABD5NIQ6</accession>
<organism evidence="2 3">
    <name type="scientific">Halovivax cerinus</name>
    <dbReference type="NCBI Taxonomy" id="1487865"/>
    <lineage>
        <taxon>Archaea</taxon>
        <taxon>Methanobacteriati</taxon>
        <taxon>Methanobacteriota</taxon>
        <taxon>Stenosarchaea group</taxon>
        <taxon>Halobacteria</taxon>
        <taxon>Halobacteriales</taxon>
        <taxon>Natrialbaceae</taxon>
        <taxon>Halovivax</taxon>
    </lineage>
</organism>
<protein>
    <submittedName>
        <fullName evidence="2">Uncharacterized protein</fullName>
    </submittedName>
</protein>